<evidence type="ECO:0000256" key="2">
    <source>
        <dbReference type="SAM" id="MobiDB-lite"/>
    </source>
</evidence>
<reference evidence="5" key="2">
    <citation type="journal article" date="2023" name="BMC Genomics">
        <title>Pest status, molecular evolution, and epigenetic factors derived from the genome assembly of Frankliniella fusca, a thysanopteran phytovirus vector.</title>
        <authorList>
            <person name="Catto M.A."/>
            <person name="Labadie P.E."/>
            <person name="Jacobson A.L."/>
            <person name="Kennedy G.G."/>
            <person name="Srinivasan R."/>
            <person name="Hunt B.G."/>
        </authorList>
    </citation>
    <scope>NUCLEOTIDE SEQUENCE</scope>
    <source>
        <strain evidence="5">PL_HMW_Pooled</strain>
    </source>
</reference>
<evidence type="ECO:0000259" key="3">
    <source>
        <dbReference type="PROSITE" id="PS50966"/>
    </source>
</evidence>
<dbReference type="PANTHER" id="PTHR35385:SF2">
    <property type="entry name" value="PROTEIN B, PUTATIVE-RELATED"/>
    <property type="match status" value="1"/>
</dbReference>
<reference evidence="5" key="1">
    <citation type="submission" date="2021-07" db="EMBL/GenBank/DDBJ databases">
        <authorList>
            <person name="Catto M.A."/>
            <person name="Jacobson A."/>
            <person name="Kennedy G."/>
            <person name="Labadie P."/>
            <person name="Hunt B.G."/>
            <person name="Srinivasan R."/>
        </authorList>
    </citation>
    <scope>NUCLEOTIDE SEQUENCE</scope>
    <source>
        <strain evidence="5">PL_HMW_Pooled</strain>
        <tissue evidence="5">Head</tissue>
    </source>
</reference>
<dbReference type="AlphaFoldDB" id="A0AAE1HVQ0"/>
<organism evidence="5 6">
    <name type="scientific">Frankliniella fusca</name>
    <dbReference type="NCBI Taxonomy" id="407009"/>
    <lineage>
        <taxon>Eukaryota</taxon>
        <taxon>Metazoa</taxon>
        <taxon>Ecdysozoa</taxon>
        <taxon>Arthropoda</taxon>
        <taxon>Hexapoda</taxon>
        <taxon>Insecta</taxon>
        <taxon>Pterygota</taxon>
        <taxon>Neoptera</taxon>
        <taxon>Paraneoptera</taxon>
        <taxon>Thysanoptera</taxon>
        <taxon>Terebrantia</taxon>
        <taxon>Thripoidea</taxon>
        <taxon>Thripidae</taxon>
        <taxon>Frankliniella</taxon>
    </lineage>
</organism>
<dbReference type="PANTHER" id="PTHR35385">
    <property type="entry name" value="PROTEIN B, PUTATIVE-RELATED-RELATED"/>
    <property type="match status" value="1"/>
</dbReference>
<name>A0AAE1HVQ0_9NEOP</name>
<dbReference type="GO" id="GO:0008270">
    <property type="term" value="F:zinc ion binding"/>
    <property type="evidence" value="ECO:0007669"/>
    <property type="project" value="UniProtKB-KW"/>
</dbReference>
<feature type="compositionally biased region" description="Polar residues" evidence="2">
    <location>
        <begin position="254"/>
        <end position="264"/>
    </location>
</feature>
<evidence type="ECO:0000256" key="1">
    <source>
        <dbReference type="PROSITE-ProRule" id="PRU00325"/>
    </source>
</evidence>
<dbReference type="InterPro" id="IPR007527">
    <property type="entry name" value="Znf_SWIM"/>
</dbReference>
<feature type="domain" description="SWIM-type" evidence="3">
    <location>
        <begin position="836"/>
        <end position="867"/>
    </location>
</feature>
<keyword evidence="1" id="KW-0862">Zinc</keyword>
<proteinExistence type="predicted"/>
<feature type="region of interest" description="Disordered" evidence="2">
    <location>
        <begin position="245"/>
        <end position="272"/>
    </location>
</feature>
<evidence type="ECO:0000313" key="6">
    <source>
        <dbReference type="Proteomes" id="UP001219518"/>
    </source>
</evidence>
<sequence length="1107" mass="125785">MNAQTDLVLAQPRAQPTVSATNQQPLLKTITQNASPPPRHFIVIQKKSFLASNVNNKNLQVKIQTKPTESHSSILGENATNVIHPAPFKRQPLQQINLNQLSVAQTQVAAKSTFKQDYTVSQVAAKSTFEQDYKPSIPKPLKRGATILSESGSHITIPPAPFKRQALQQIPTTQLPATQVKQAPALYNFSNTIDNDMVSFSPVRLYTPAVKNFHEAKNIVEASDFSPVTNEQLLKSALVRKTKLSLSKKNSNSQANTPTSPASDNQDESKLPGQKSLEEIIQEFLPANFDHKIESLEPLKPYHKNPEYDQSEMFSATLRVNIRSKQEALQWLEDFQGTSLSDWRVRKCFPENTKFLIFKKGYRCSHNTQAQYKKGTVPHKKHTSCDAYLSITVKNYNMKRSSDKFLKTHPCVIELQHCHNHPTKACDVLRFRRPTQRVVEIFLDMYRKEHSPSSALSTHQYDIQIQHPENWFEILADGAECPNLQWCYYLYRKTFLKEYGPASGEGMLQSLTAAVKKYNEDAGSECAAVKKFEETDLLVVLCSPLMKRVHTLLKSSGEINFLDAGGSMDRDNSRIFTVLAPSVAGALPLGMIITSSESEDVLTEGMKMLQSIMPSDAFFGRGPTRGPLVMMTDDSKTERNTLTKCFPGIVLLLCFFHILQAFWTYVWDSKHNVKAEEKEEVYFIFKDWCYTRTEEDFLKHYHDILCNPLYSKNKFLVKHVKGLFLRAREWALCYRSELLIRGNNTNNYSEITIRQYKDLVMHRLKAYSVVQLFDFFTTRLESYFERRIAVVVNNRKENYYTSKHFIQPSKLRNLQCAESSHKQTFIVQNVEKGTKYTVDMELEICSCPVGFNGAPCKHQFAVAKMFNLSTSQFLPYDDKAAKAILHQIMTTSVPKPGWYASLKGGPVTSVTEAELGDQRSTVQGDDLPEDDIRDDITLIIDQQASSSGTSESTEHYTDEERERLLALWDSINVYITNGLKERPEVFGSAVEKFASQFNKAKALSENVVLSAMHTFPINSFGSKAMRKGKYIKVNTAACIRRKYAAMAGRKCTQQGRPPKAAFTKEHGYTVNRQIVPAWNRQRQRKGAIPHKLSVRVQYQASKQSQKK</sequence>
<comment type="caution">
    <text evidence="5">The sequence shown here is derived from an EMBL/GenBank/DDBJ whole genome shotgun (WGS) entry which is preliminary data.</text>
</comment>
<keyword evidence="1" id="KW-0479">Metal-binding</keyword>
<dbReference type="EMBL" id="JAHWGI010000476">
    <property type="protein sequence ID" value="KAK3915955.1"/>
    <property type="molecule type" value="Genomic_DNA"/>
</dbReference>
<gene>
    <name evidence="5" type="ORF">KUF71_016550</name>
    <name evidence="4" type="ORF">KUF71_025246</name>
</gene>
<evidence type="ECO:0000313" key="4">
    <source>
        <dbReference type="EMBL" id="KAK3915955.1"/>
    </source>
</evidence>
<feature type="region of interest" description="Disordered" evidence="2">
    <location>
        <begin position="1"/>
        <end position="20"/>
    </location>
</feature>
<dbReference type="EMBL" id="JAHWGI010001325">
    <property type="protein sequence ID" value="KAK3928303.1"/>
    <property type="molecule type" value="Genomic_DNA"/>
</dbReference>
<dbReference type="PROSITE" id="PS50966">
    <property type="entry name" value="ZF_SWIM"/>
    <property type="match status" value="1"/>
</dbReference>
<protein>
    <submittedName>
        <fullName evidence="5">Hemoglobin subunit beta</fullName>
    </submittedName>
</protein>
<accession>A0AAE1HVQ0</accession>
<keyword evidence="6" id="KW-1185">Reference proteome</keyword>
<dbReference type="Proteomes" id="UP001219518">
    <property type="component" value="Unassembled WGS sequence"/>
</dbReference>
<keyword evidence="1" id="KW-0863">Zinc-finger</keyword>
<evidence type="ECO:0000313" key="5">
    <source>
        <dbReference type="EMBL" id="KAK3928303.1"/>
    </source>
</evidence>